<feature type="compositionally biased region" description="Pro residues" evidence="4">
    <location>
        <begin position="46"/>
        <end position="57"/>
    </location>
</feature>
<dbReference type="Gene3D" id="3.40.50.150">
    <property type="entry name" value="Vaccinia Virus protein VP39"/>
    <property type="match status" value="1"/>
</dbReference>
<dbReference type="OMA" id="DAQRNWD"/>
<dbReference type="PIRSF" id="PIRSF037755">
    <property type="entry name" value="Mettl2_prd"/>
    <property type="match status" value="1"/>
</dbReference>
<dbReference type="SUPFAM" id="SSF53335">
    <property type="entry name" value="S-adenosyl-L-methionine-dependent methyltransferases"/>
    <property type="match status" value="1"/>
</dbReference>
<dbReference type="GeneID" id="8247967"/>
<gene>
    <name evidence="6" type="ORF">MICPUN_76254</name>
</gene>
<feature type="domain" description="Methyltransferase" evidence="5">
    <location>
        <begin position="65"/>
        <end position="167"/>
    </location>
</feature>
<evidence type="ECO:0000259" key="5">
    <source>
        <dbReference type="Pfam" id="PF13649"/>
    </source>
</evidence>
<keyword evidence="2" id="KW-0489">Methyltransferase</keyword>
<organism evidence="6 7">
    <name type="scientific">Micromonas commoda (strain RCC299 / NOUM17 / CCMP2709)</name>
    <name type="common">Picoplanktonic green alga</name>
    <dbReference type="NCBI Taxonomy" id="296587"/>
    <lineage>
        <taxon>Eukaryota</taxon>
        <taxon>Viridiplantae</taxon>
        <taxon>Chlorophyta</taxon>
        <taxon>Mamiellophyceae</taxon>
        <taxon>Mamiellales</taxon>
        <taxon>Mamiellaceae</taxon>
        <taxon>Micromonas</taxon>
    </lineage>
</organism>
<evidence type="ECO:0000313" key="6">
    <source>
        <dbReference type="EMBL" id="ACO70579.1"/>
    </source>
</evidence>
<accession>C1FJE5</accession>
<dbReference type="PANTHER" id="PTHR22809">
    <property type="entry name" value="METHYLTRANSFERASE-RELATED"/>
    <property type="match status" value="1"/>
</dbReference>
<reference evidence="6 7" key="1">
    <citation type="journal article" date="2009" name="Science">
        <title>Green evolution and dynamic adaptations revealed by genomes of the marine picoeukaryotes Micromonas.</title>
        <authorList>
            <person name="Worden A.Z."/>
            <person name="Lee J.H."/>
            <person name="Mock T."/>
            <person name="Rouze P."/>
            <person name="Simmons M.P."/>
            <person name="Aerts A.L."/>
            <person name="Allen A.E."/>
            <person name="Cuvelier M.L."/>
            <person name="Derelle E."/>
            <person name="Everett M.V."/>
            <person name="Foulon E."/>
            <person name="Grimwood J."/>
            <person name="Gundlach H."/>
            <person name="Henrissat B."/>
            <person name="Napoli C."/>
            <person name="McDonald S.M."/>
            <person name="Parker M.S."/>
            <person name="Rombauts S."/>
            <person name="Salamov A."/>
            <person name="Von Dassow P."/>
            <person name="Badger J.H."/>
            <person name="Coutinho P.M."/>
            <person name="Demir E."/>
            <person name="Dubchak I."/>
            <person name="Gentemann C."/>
            <person name="Eikrem W."/>
            <person name="Gready J.E."/>
            <person name="John U."/>
            <person name="Lanier W."/>
            <person name="Lindquist E.A."/>
            <person name="Lucas S."/>
            <person name="Mayer K.F."/>
            <person name="Moreau H."/>
            <person name="Not F."/>
            <person name="Otillar R."/>
            <person name="Panaud O."/>
            <person name="Pangilinan J."/>
            <person name="Paulsen I."/>
            <person name="Piegu B."/>
            <person name="Poliakov A."/>
            <person name="Robbens S."/>
            <person name="Schmutz J."/>
            <person name="Toulza E."/>
            <person name="Wyss T."/>
            <person name="Zelensky A."/>
            <person name="Zhou K."/>
            <person name="Armbrust E.V."/>
            <person name="Bhattacharya D."/>
            <person name="Goodenough U.W."/>
            <person name="Van de Peer Y."/>
            <person name="Grigoriev I.V."/>
        </authorList>
    </citation>
    <scope>NUCLEOTIDE SEQUENCE [LARGE SCALE GENOMIC DNA]</scope>
    <source>
        <strain evidence="7">RCC299 / NOUM17</strain>
    </source>
</reference>
<dbReference type="InterPro" id="IPR029063">
    <property type="entry name" value="SAM-dependent_MTases_sf"/>
</dbReference>
<feature type="non-terminal residue" evidence="6">
    <location>
        <position position="1"/>
    </location>
</feature>
<evidence type="ECO:0000313" key="7">
    <source>
        <dbReference type="Proteomes" id="UP000002009"/>
    </source>
</evidence>
<dbReference type="OrthoDB" id="498448at2759"/>
<dbReference type="eggNOG" id="KOG2361">
    <property type="taxonomic scope" value="Eukaryota"/>
</dbReference>
<dbReference type="EMBL" id="CP001577">
    <property type="protein sequence ID" value="ACO70579.1"/>
    <property type="molecule type" value="Genomic_DNA"/>
</dbReference>
<feature type="non-terminal residue" evidence="6">
    <location>
        <position position="265"/>
    </location>
</feature>
<feature type="region of interest" description="Disordered" evidence="4">
    <location>
        <begin position="36"/>
        <end position="58"/>
    </location>
</feature>
<evidence type="ECO:0000256" key="1">
    <source>
        <dbReference type="ARBA" id="ARBA00009725"/>
    </source>
</evidence>
<dbReference type="Pfam" id="PF13649">
    <property type="entry name" value="Methyltransf_25"/>
    <property type="match status" value="1"/>
</dbReference>
<dbReference type="AlphaFoldDB" id="C1FJE5"/>
<name>C1FJE5_MICCC</name>
<evidence type="ECO:0000256" key="2">
    <source>
        <dbReference type="ARBA" id="ARBA00022603"/>
    </source>
</evidence>
<proteinExistence type="inferred from homology"/>
<dbReference type="PANTHER" id="PTHR22809:SF5">
    <property type="entry name" value="TRNA N(3)-METHYLCYTIDINE METHYLTRANSFERASE METTL6"/>
    <property type="match status" value="1"/>
</dbReference>
<keyword evidence="3" id="KW-0808">Transferase</keyword>
<dbReference type="InterPro" id="IPR041698">
    <property type="entry name" value="Methyltransf_25"/>
</dbReference>
<dbReference type="RefSeq" id="XP_002509321.1">
    <property type="nucleotide sequence ID" value="XM_002509275.1"/>
</dbReference>
<evidence type="ECO:0000256" key="3">
    <source>
        <dbReference type="ARBA" id="ARBA00022679"/>
    </source>
</evidence>
<sequence>EGARSWERFYRTHPIRAFKDRHYLRREFAELMPQSIRDDPKAHTPPLDPSALPPPDVDSPDHKVVLELGCGVGNSAFPMMRANPDMFVHACDCSETAIANLRASPEFDPRRCDAFVADLAAGDSPLAEKIGDGTCDAVTGVFFFSALDSRTFAAVAAECRRVLKPGGSVLFRDYGLDDVKNAGGTKGATRGEIRGAEFEPGRQIEDATYVRPDGTLAVFLDEARVEGVFGKVGLEGECRRVTHEVVNRKLDVRITRSFVQGRFTK</sequence>
<dbReference type="GO" id="GO:0032259">
    <property type="term" value="P:methylation"/>
    <property type="evidence" value="ECO:0007669"/>
    <property type="project" value="UniProtKB-KW"/>
</dbReference>
<evidence type="ECO:0000256" key="4">
    <source>
        <dbReference type="SAM" id="MobiDB-lite"/>
    </source>
</evidence>
<comment type="similarity">
    <text evidence="1">Belongs to the methyltransferase superfamily. METL family.</text>
</comment>
<dbReference type="CDD" id="cd02440">
    <property type="entry name" value="AdoMet_MTases"/>
    <property type="match status" value="1"/>
</dbReference>
<dbReference type="KEGG" id="mis:MICPUN_76254"/>
<dbReference type="InterPro" id="IPR026113">
    <property type="entry name" value="METTL2/6/8-like"/>
</dbReference>
<dbReference type="InParanoid" id="C1FJE5"/>
<dbReference type="Proteomes" id="UP000002009">
    <property type="component" value="Chromosome 12"/>
</dbReference>
<dbReference type="GO" id="GO:0008173">
    <property type="term" value="F:RNA methyltransferase activity"/>
    <property type="evidence" value="ECO:0007669"/>
    <property type="project" value="UniProtKB-ARBA"/>
</dbReference>
<protein>
    <recommendedName>
        <fullName evidence="5">Methyltransferase domain-containing protein</fullName>
    </recommendedName>
</protein>
<keyword evidence="7" id="KW-1185">Reference proteome</keyword>
<dbReference type="GO" id="GO:0008757">
    <property type="term" value="F:S-adenosylmethionine-dependent methyltransferase activity"/>
    <property type="evidence" value="ECO:0007669"/>
    <property type="project" value="UniProtKB-ARBA"/>
</dbReference>